<comment type="caution">
    <text evidence="2">The sequence shown here is derived from an EMBL/GenBank/DDBJ whole genome shotgun (WGS) entry which is preliminary data.</text>
</comment>
<dbReference type="Gene3D" id="3.40.50.620">
    <property type="entry name" value="HUPs"/>
    <property type="match status" value="1"/>
</dbReference>
<dbReference type="Pfam" id="PF00582">
    <property type="entry name" value="Usp"/>
    <property type="match status" value="1"/>
</dbReference>
<sequence length="153" mass="16392">MWVAEGTWPACVDAVRPLAGDVTLLHVVDAATAAALSAPAGLLGRSVRADEGEFLLARAERELLDAAAARLGRDAEREVRRGRPEREVVAACAGVDLLVLARDGDRSRLGPRSLGHHTRFVVDHAPCQVLLVWPESTPGLGTLPPPPHHDQKR</sequence>
<dbReference type="InterPro" id="IPR014729">
    <property type="entry name" value="Rossmann-like_a/b/a_fold"/>
</dbReference>
<reference evidence="2" key="1">
    <citation type="submission" date="2021-01" db="EMBL/GenBank/DDBJ databases">
        <title>Whole genome shotgun sequence of Actinoplanes nipponensis NBRC 14063.</title>
        <authorList>
            <person name="Komaki H."/>
            <person name="Tamura T."/>
        </authorList>
    </citation>
    <scope>NUCLEOTIDE SEQUENCE</scope>
    <source>
        <strain evidence="2">NBRC 14063</strain>
    </source>
</reference>
<dbReference type="AlphaFoldDB" id="A0A919MLG8"/>
<gene>
    <name evidence="2" type="ORF">Ani05nite_30400</name>
</gene>
<evidence type="ECO:0000313" key="3">
    <source>
        <dbReference type="Proteomes" id="UP000647172"/>
    </source>
</evidence>
<feature type="domain" description="UspA" evidence="1">
    <location>
        <begin position="16"/>
        <end position="132"/>
    </location>
</feature>
<evidence type="ECO:0000313" key="2">
    <source>
        <dbReference type="EMBL" id="GIE49506.1"/>
    </source>
</evidence>
<dbReference type="EMBL" id="BOMQ01000036">
    <property type="protein sequence ID" value="GIE49506.1"/>
    <property type="molecule type" value="Genomic_DNA"/>
</dbReference>
<dbReference type="Proteomes" id="UP000647172">
    <property type="component" value="Unassembled WGS sequence"/>
</dbReference>
<name>A0A919MLG8_9ACTN</name>
<protein>
    <recommendedName>
        <fullName evidence="1">UspA domain-containing protein</fullName>
    </recommendedName>
</protein>
<organism evidence="2 3">
    <name type="scientific">Actinoplanes nipponensis</name>
    <dbReference type="NCBI Taxonomy" id="135950"/>
    <lineage>
        <taxon>Bacteria</taxon>
        <taxon>Bacillati</taxon>
        <taxon>Actinomycetota</taxon>
        <taxon>Actinomycetes</taxon>
        <taxon>Micromonosporales</taxon>
        <taxon>Micromonosporaceae</taxon>
        <taxon>Actinoplanes</taxon>
    </lineage>
</organism>
<dbReference type="CDD" id="cd00293">
    <property type="entry name" value="USP-like"/>
    <property type="match status" value="1"/>
</dbReference>
<dbReference type="InterPro" id="IPR006016">
    <property type="entry name" value="UspA"/>
</dbReference>
<proteinExistence type="predicted"/>
<keyword evidence="3" id="KW-1185">Reference proteome</keyword>
<accession>A0A919MLG8</accession>
<dbReference type="SUPFAM" id="SSF52402">
    <property type="entry name" value="Adenine nucleotide alpha hydrolases-like"/>
    <property type="match status" value="1"/>
</dbReference>
<evidence type="ECO:0000259" key="1">
    <source>
        <dbReference type="Pfam" id="PF00582"/>
    </source>
</evidence>